<proteinExistence type="predicted"/>
<dbReference type="InterPro" id="IPR027417">
    <property type="entry name" value="P-loop_NTPase"/>
</dbReference>
<dbReference type="CDD" id="cd00009">
    <property type="entry name" value="AAA"/>
    <property type="match status" value="1"/>
</dbReference>
<dbReference type="SUPFAM" id="SSF52540">
    <property type="entry name" value="P-loop containing nucleoside triphosphate hydrolases"/>
    <property type="match status" value="1"/>
</dbReference>
<evidence type="ECO:0000313" key="1">
    <source>
        <dbReference type="EMBL" id="QGR03289.1"/>
    </source>
</evidence>
<keyword evidence="2" id="KW-1185">Reference proteome</keyword>
<sequence>MNTIIGHELAKHTLISNPQIQSWLFHGSKGIGKATLAYYFAQHITQFTDFKCYNPDILTIHDNEEIIGIEKIRNIKNFLHLSTARSNHKLVIIDSIDNLNINATNAMLKILEEPPNNSIIILISHNLHSVPVVIRSRCFTLGLSDLNTEETQQVLKITYPDLDHKKISHIYPGTPGMVNQDITEEIHLYENLIAVISKKCNNLTVEEIITTDITLYKIEHILLTIILDIIKETLGITTSLSTNHNLICTIKNNTHTELLLPKISQIQHLIFSIRKFQLDKKASLLKLVNILAKLLN</sequence>
<evidence type="ECO:0000313" key="2">
    <source>
        <dbReference type="Proteomes" id="UP000422822"/>
    </source>
</evidence>
<dbReference type="EMBL" id="CP033455">
    <property type="protein sequence ID" value="QGR03289.1"/>
    <property type="molecule type" value="Genomic_DNA"/>
</dbReference>
<dbReference type="AlphaFoldDB" id="A0AAE6Q9Y8"/>
<dbReference type="RefSeq" id="WP_158406461.1">
    <property type="nucleotide sequence ID" value="NZ_CP033454.1"/>
</dbReference>
<dbReference type="PANTHER" id="PTHR11669">
    <property type="entry name" value="REPLICATION FACTOR C / DNA POLYMERASE III GAMMA-TAU SUBUNIT"/>
    <property type="match status" value="1"/>
</dbReference>
<dbReference type="Proteomes" id="UP000422822">
    <property type="component" value="Chromosome"/>
</dbReference>
<dbReference type="Gene3D" id="3.40.50.300">
    <property type="entry name" value="P-loop containing nucleotide triphosphate hydrolases"/>
    <property type="match status" value="1"/>
</dbReference>
<gene>
    <name evidence="1" type="ORF">EDL80_01605</name>
</gene>
<dbReference type="Pfam" id="PF13177">
    <property type="entry name" value="DNA_pol3_delta2"/>
    <property type="match status" value="1"/>
</dbReference>
<protein>
    <submittedName>
        <fullName evidence="1">AAA family ATPase</fullName>
    </submittedName>
</protein>
<dbReference type="PANTHER" id="PTHR11669:SF8">
    <property type="entry name" value="DNA POLYMERASE III SUBUNIT DELTA"/>
    <property type="match status" value="1"/>
</dbReference>
<reference evidence="1 2" key="1">
    <citation type="submission" date="2018-10" db="EMBL/GenBank/DDBJ databases">
        <title>Propagation and draft genome sequences of three atypical Erhlichia ruminantium isolates.</title>
        <authorList>
            <person name="Liebenberg J."/>
            <person name="Steyn H."/>
            <person name="Josemans A."/>
            <person name="Zweygarth E."/>
        </authorList>
    </citation>
    <scope>NUCLEOTIDE SEQUENCE [LARGE SCALE GENOMIC DNA]</scope>
    <source>
        <strain evidence="1 2">Omatjenne</strain>
    </source>
</reference>
<organism evidence="1 2">
    <name type="scientific">Ehrlichia ruminantium</name>
    <name type="common">heartwater rickettsia</name>
    <name type="synonym">Cowdria ruminantium</name>
    <dbReference type="NCBI Taxonomy" id="779"/>
    <lineage>
        <taxon>Bacteria</taxon>
        <taxon>Pseudomonadati</taxon>
        <taxon>Pseudomonadota</taxon>
        <taxon>Alphaproteobacteria</taxon>
        <taxon>Rickettsiales</taxon>
        <taxon>Anaplasmataceae</taxon>
        <taxon>Ehrlichia</taxon>
    </lineage>
</organism>
<dbReference type="GO" id="GO:0006261">
    <property type="term" value="P:DNA-templated DNA replication"/>
    <property type="evidence" value="ECO:0007669"/>
    <property type="project" value="TreeGrafter"/>
</dbReference>
<accession>A0AAE6Q9Y8</accession>
<name>A0AAE6Q9Y8_EHRRU</name>
<dbReference type="InterPro" id="IPR050238">
    <property type="entry name" value="DNA_Rep/Repair_Clamp_Loader"/>
</dbReference>